<dbReference type="InterPro" id="IPR011009">
    <property type="entry name" value="Kinase-like_dom_sf"/>
</dbReference>
<dbReference type="VEuPathDB" id="FungiDB:HCDG_08105"/>
<dbReference type="STRING" id="544712.C6HPH4"/>
<reference evidence="3" key="1">
    <citation type="submission" date="2009-05" db="EMBL/GenBank/DDBJ databases">
        <title>The genome sequence of Ajellomyces capsulatus strain H143.</title>
        <authorList>
            <person name="Champion M."/>
            <person name="Cuomo C.A."/>
            <person name="Ma L.-J."/>
            <person name="Henn M.R."/>
            <person name="Sil A."/>
            <person name="Goldman B."/>
            <person name="Young S.K."/>
            <person name="Kodira C.D."/>
            <person name="Zeng Q."/>
            <person name="Koehrsen M."/>
            <person name="Alvarado L."/>
            <person name="Berlin A.M."/>
            <person name="Borenstein D."/>
            <person name="Chen Z."/>
            <person name="Engels R."/>
            <person name="Freedman E."/>
            <person name="Gellesch M."/>
            <person name="Goldberg J."/>
            <person name="Griggs A."/>
            <person name="Gujja S."/>
            <person name="Heiman D.I."/>
            <person name="Hepburn T.A."/>
            <person name="Howarth C."/>
            <person name="Jen D."/>
            <person name="Larson L."/>
            <person name="Lewis B."/>
            <person name="Mehta T."/>
            <person name="Park D."/>
            <person name="Pearson M."/>
            <person name="Roberts A."/>
            <person name="Saif S."/>
            <person name="Shea T.D."/>
            <person name="Shenoy N."/>
            <person name="Sisk P."/>
            <person name="Stolte C."/>
            <person name="Sykes S."/>
            <person name="Walk T."/>
            <person name="White J."/>
            <person name="Yandava C."/>
            <person name="Klein B."/>
            <person name="McEwen J.G."/>
            <person name="Puccia R."/>
            <person name="Goldman G.H."/>
            <person name="Felipe M.S."/>
            <person name="Nino-Vega G."/>
            <person name="San-Blas G."/>
            <person name="Taylor J.W."/>
            <person name="Mendoza L."/>
            <person name="Galagan J.E."/>
            <person name="Nusbaum C."/>
            <person name="Birren B.W."/>
        </authorList>
    </citation>
    <scope>NUCLEOTIDE SEQUENCE [LARGE SCALE GENOMIC DNA]</scope>
    <source>
        <strain evidence="3">H143</strain>
    </source>
</reference>
<proteinExistence type="predicted"/>
<dbReference type="AlphaFoldDB" id="C6HPH4"/>
<evidence type="ECO:0008006" key="4">
    <source>
        <dbReference type="Google" id="ProtNLM"/>
    </source>
</evidence>
<protein>
    <recommendedName>
        <fullName evidence="4">Protein kinase domain-containing protein</fullName>
    </recommendedName>
</protein>
<dbReference type="Gene3D" id="1.10.510.10">
    <property type="entry name" value="Transferase(Phosphotransferase) domain 1"/>
    <property type="match status" value="1"/>
</dbReference>
<dbReference type="EMBL" id="GG692433">
    <property type="protein sequence ID" value="EER37846.1"/>
    <property type="molecule type" value="Genomic_DNA"/>
</dbReference>
<dbReference type="HOGENOM" id="CLU_715644_0_0_1"/>
<sequence length="386" mass="42823">MGLMQHMFLGTATSIFRNSSNILGNLSVPGNWAHNHTMIGLADANLRKFSFKLAPVEHHVLQISANTETATESINLSQYLGGIAKPTLDNDVEPGRTEAQFQHNAKSSEDSSHLVADRPTVEQSGNEIILHMKHPPKYVKPNNILVENGTLKVVDFANATMHALDADMEEICAKDPLSRVDILGLGCIIYSIAAWRVFYYDYFEHDCWPEPENLPAVAGCVYPNAEYILNRLDASCFEGIVCPYEGKEVGGMAEREVVVSFVENIRRPADGVQTPVIVENGHQVLDAYYRLVVDGQAQIILIDVKSIALDEPYLANLFANELIHLPACLPLEQQSKELPFHPDRALLPDVVIIQPPIRIDLEALNHAYGKISMALHAHSPRMDFEG</sequence>
<gene>
    <name evidence="2" type="ORF">HCDG_08105</name>
</gene>
<evidence type="ECO:0000313" key="2">
    <source>
        <dbReference type="EMBL" id="EER37846.1"/>
    </source>
</evidence>
<dbReference type="SUPFAM" id="SSF56112">
    <property type="entry name" value="Protein kinase-like (PK-like)"/>
    <property type="match status" value="1"/>
</dbReference>
<name>C6HPH4_AJECH</name>
<accession>C6HPH4</accession>
<feature type="compositionally biased region" description="Basic and acidic residues" evidence="1">
    <location>
        <begin position="106"/>
        <end position="118"/>
    </location>
</feature>
<evidence type="ECO:0000256" key="1">
    <source>
        <dbReference type="SAM" id="MobiDB-lite"/>
    </source>
</evidence>
<organism evidence="2 3">
    <name type="scientific">Ajellomyces capsulatus (strain H143)</name>
    <name type="common">Darling's disease fungus</name>
    <name type="synonym">Histoplasma capsulatum</name>
    <dbReference type="NCBI Taxonomy" id="544712"/>
    <lineage>
        <taxon>Eukaryota</taxon>
        <taxon>Fungi</taxon>
        <taxon>Dikarya</taxon>
        <taxon>Ascomycota</taxon>
        <taxon>Pezizomycotina</taxon>
        <taxon>Eurotiomycetes</taxon>
        <taxon>Eurotiomycetidae</taxon>
        <taxon>Onygenales</taxon>
        <taxon>Ajellomycetaceae</taxon>
        <taxon>Histoplasma</taxon>
    </lineage>
</organism>
<evidence type="ECO:0000313" key="3">
    <source>
        <dbReference type="Proteomes" id="UP000002624"/>
    </source>
</evidence>
<feature type="region of interest" description="Disordered" evidence="1">
    <location>
        <begin position="87"/>
        <end position="118"/>
    </location>
</feature>
<dbReference type="Proteomes" id="UP000002624">
    <property type="component" value="Unassembled WGS sequence"/>
</dbReference>